<keyword evidence="1" id="KW-0472">Membrane</keyword>
<keyword evidence="1" id="KW-1133">Transmembrane helix</keyword>
<keyword evidence="3" id="KW-1185">Reference proteome</keyword>
<feature type="transmembrane region" description="Helical" evidence="1">
    <location>
        <begin position="127"/>
        <end position="147"/>
    </location>
</feature>
<name>A0ABN2AYR9_9ACTN</name>
<dbReference type="Proteomes" id="UP001500363">
    <property type="component" value="Unassembled WGS sequence"/>
</dbReference>
<keyword evidence="1" id="KW-0812">Transmembrane</keyword>
<dbReference type="RefSeq" id="WP_344174987.1">
    <property type="nucleotide sequence ID" value="NZ_BAAANC010000002.1"/>
</dbReference>
<protein>
    <submittedName>
        <fullName evidence="2">Uncharacterized protein</fullName>
    </submittedName>
</protein>
<accession>A0ABN2AYR9</accession>
<feature type="transmembrane region" description="Helical" evidence="1">
    <location>
        <begin position="20"/>
        <end position="38"/>
    </location>
</feature>
<gene>
    <name evidence="2" type="ORF">GCM10009741_33040</name>
</gene>
<reference evidence="2 3" key="1">
    <citation type="journal article" date="2019" name="Int. J. Syst. Evol. Microbiol.">
        <title>The Global Catalogue of Microorganisms (GCM) 10K type strain sequencing project: providing services to taxonomists for standard genome sequencing and annotation.</title>
        <authorList>
            <consortium name="The Broad Institute Genomics Platform"/>
            <consortium name="The Broad Institute Genome Sequencing Center for Infectious Disease"/>
            <person name="Wu L."/>
            <person name="Ma J."/>
        </authorList>
    </citation>
    <scope>NUCLEOTIDE SEQUENCE [LARGE SCALE GENOMIC DNA]</scope>
    <source>
        <strain evidence="2 3">JCM 14303</strain>
    </source>
</reference>
<organism evidence="2 3">
    <name type="scientific">Kribbella lupini</name>
    <dbReference type="NCBI Taxonomy" id="291602"/>
    <lineage>
        <taxon>Bacteria</taxon>
        <taxon>Bacillati</taxon>
        <taxon>Actinomycetota</taxon>
        <taxon>Actinomycetes</taxon>
        <taxon>Propionibacteriales</taxon>
        <taxon>Kribbellaceae</taxon>
        <taxon>Kribbella</taxon>
    </lineage>
</organism>
<feature type="transmembrane region" description="Helical" evidence="1">
    <location>
        <begin position="153"/>
        <end position="174"/>
    </location>
</feature>
<feature type="transmembrane region" description="Helical" evidence="1">
    <location>
        <begin position="89"/>
        <end position="106"/>
    </location>
</feature>
<dbReference type="EMBL" id="BAAANC010000002">
    <property type="protein sequence ID" value="GAA1528607.1"/>
    <property type="molecule type" value="Genomic_DNA"/>
</dbReference>
<evidence type="ECO:0000313" key="2">
    <source>
        <dbReference type="EMBL" id="GAA1528607.1"/>
    </source>
</evidence>
<evidence type="ECO:0000313" key="3">
    <source>
        <dbReference type="Proteomes" id="UP001500363"/>
    </source>
</evidence>
<proteinExistence type="predicted"/>
<evidence type="ECO:0000256" key="1">
    <source>
        <dbReference type="SAM" id="Phobius"/>
    </source>
</evidence>
<sequence length="181" mass="18611">MNIADRLTRWLGELRAFGRAPVIARLLIGLGGVVALAVPALQPWDQMDAVWVFGVPLLLACLVLPDSAAGLLFLVVVLAGWLLRAPGDVGWSTVVTALGVLLLHLASAYAAQLPSYAKVGPRSLRRWLLPASIAVLLAPVVAIGAAIVRGAGVPGSLVVTVAALAAATAAVWFASGQSVND</sequence>
<feature type="transmembrane region" description="Helical" evidence="1">
    <location>
        <begin position="50"/>
        <end position="83"/>
    </location>
</feature>
<comment type="caution">
    <text evidence="2">The sequence shown here is derived from an EMBL/GenBank/DDBJ whole genome shotgun (WGS) entry which is preliminary data.</text>
</comment>